<dbReference type="InterPro" id="IPR054221">
    <property type="entry name" value="DUF6941"/>
</dbReference>
<dbReference type="EMBL" id="CAEZTS010000044">
    <property type="protein sequence ID" value="CAB4575899.1"/>
    <property type="molecule type" value="Genomic_DNA"/>
</dbReference>
<dbReference type="AlphaFoldDB" id="A0A6J6EKH0"/>
<accession>A0A6J6EKH0</accession>
<gene>
    <name evidence="1" type="ORF">UFOPK1722_00674</name>
</gene>
<reference evidence="1" key="1">
    <citation type="submission" date="2020-05" db="EMBL/GenBank/DDBJ databases">
        <authorList>
            <person name="Chiriac C."/>
            <person name="Salcher M."/>
            <person name="Ghai R."/>
            <person name="Kavagutti S V."/>
        </authorList>
    </citation>
    <scope>NUCLEOTIDE SEQUENCE</scope>
</reference>
<evidence type="ECO:0000313" key="1">
    <source>
        <dbReference type="EMBL" id="CAB4575899.1"/>
    </source>
</evidence>
<proteinExistence type="predicted"/>
<organism evidence="1">
    <name type="scientific">freshwater metagenome</name>
    <dbReference type="NCBI Taxonomy" id="449393"/>
    <lineage>
        <taxon>unclassified sequences</taxon>
        <taxon>metagenomes</taxon>
        <taxon>ecological metagenomes</taxon>
    </lineage>
</organism>
<protein>
    <submittedName>
        <fullName evidence="1">Unannotated protein</fullName>
    </submittedName>
</protein>
<dbReference type="Pfam" id="PF22091">
    <property type="entry name" value="DUF6941"/>
    <property type="match status" value="1"/>
</dbReference>
<name>A0A6J6EKH0_9ZZZZ</name>
<sequence>MSIQLQVVLADYAVTHDGKLMMAGAGWSQVGPGPFASALAFMAKVPYDMTGRSITLHAELIDEDGRPALANGNPLALDITFNVDRPAGIRPGSDIDQNLAVQIPPLSLAPGKAYEWRITVNGEQKQEWNRGFFVRALPGS</sequence>